<evidence type="ECO:0000259" key="1">
    <source>
        <dbReference type="Pfam" id="PF08522"/>
    </source>
</evidence>
<name>A0A9D9N138_9BACT</name>
<evidence type="ECO:0000259" key="2">
    <source>
        <dbReference type="Pfam" id="PF13004"/>
    </source>
</evidence>
<feature type="domain" description="BACON" evidence="2">
    <location>
        <begin position="154"/>
        <end position="205"/>
    </location>
</feature>
<dbReference type="Pfam" id="PF13004">
    <property type="entry name" value="BACON"/>
    <property type="match status" value="3"/>
</dbReference>
<reference evidence="3" key="2">
    <citation type="journal article" date="2021" name="PeerJ">
        <title>Extensive microbial diversity within the chicken gut microbiome revealed by metagenomics and culture.</title>
        <authorList>
            <person name="Gilroy R."/>
            <person name="Ravi A."/>
            <person name="Getino M."/>
            <person name="Pursley I."/>
            <person name="Horton D.L."/>
            <person name="Alikhan N.F."/>
            <person name="Baker D."/>
            <person name="Gharbi K."/>
            <person name="Hall N."/>
            <person name="Watson M."/>
            <person name="Adriaenssens E.M."/>
            <person name="Foster-Nyarko E."/>
            <person name="Jarju S."/>
            <person name="Secka A."/>
            <person name="Antonio M."/>
            <person name="Oren A."/>
            <person name="Chaudhuri R.R."/>
            <person name="La Ragione R."/>
            <person name="Hildebrand F."/>
            <person name="Pallen M.J."/>
        </authorList>
    </citation>
    <scope>NUCLEOTIDE SEQUENCE</scope>
    <source>
        <strain evidence="3">B1-3475</strain>
    </source>
</reference>
<dbReference type="Gene3D" id="2.60.40.1740">
    <property type="entry name" value="hypothetical protein (bacova_03559)"/>
    <property type="match status" value="1"/>
</dbReference>
<dbReference type="InterPro" id="IPR013783">
    <property type="entry name" value="Ig-like_fold"/>
</dbReference>
<evidence type="ECO:0000313" key="4">
    <source>
        <dbReference type="Proteomes" id="UP000823617"/>
    </source>
</evidence>
<dbReference type="CDD" id="cd14948">
    <property type="entry name" value="BACON"/>
    <property type="match status" value="2"/>
</dbReference>
<dbReference type="PROSITE" id="PS51257">
    <property type="entry name" value="PROKAR_LIPOPROTEIN"/>
    <property type="match status" value="1"/>
</dbReference>
<dbReference type="AlphaFoldDB" id="A0A9D9N138"/>
<comment type="caution">
    <text evidence="3">The sequence shown here is derived from an EMBL/GenBank/DDBJ whole genome shotgun (WGS) entry which is preliminary data.</text>
</comment>
<dbReference type="Gene3D" id="3.20.20.80">
    <property type="entry name" value="Glycosidases"/>
    <property type="match status" value="1"/>
</dbReference>
<dbReference type="Pfam" id="PF08522">
    <property type="entry name" value="BT_3987-like_N"/>
    <property type="match status" value="1"/>
</dbReference>
<dbReference type="SUPFAM" id="SSF51445">
    <property type="entry name" value="(Trans)glycosidases"/>
    <property type="match status" value="1"/>
</dbReference>
<dbReference type="Gene3D" id="2.60.40.10">
    <property type="entry name" value="Immunoglobulins"/>
    <property type="match status" value="2"/>
</dbReference>
<dbReference type="EMBL" id="JADIMK010000096">
    <property type="protein sequence ID" value="MBO8456469.1"/>
    <property type="molecule type" value="Genomic_DNA"/>
</dbReference>
<accession>A0A9D9N138</accession>
<dbReference type="Proteomes" id="UP000823617">
    <property type="component" value="Unassembled WGS sequence"/>
</dbReference>
<proteinExistence type="predicted"/>
<dbReference type="InterPro" id="IPR013728">
    <property type="entry name" value="BT_3987-like_N"/>
</dbReference>
<organism evidence="3 4">
    <name type="scientific">Candidatus Cryptobacteroides intestinigallinarum</name>
    <dbReference type="NCBI Taxonomy" id="2840767"/>
    <lineage>
        <taxon>Bacteria</taxon>
        <taxon>Pseudomonadati</taxon>
        <taxon>Bacteroidota</taxon>
        <taxon>Bacteroidia</taxon>
        <taxon>Bacteroidales</taxon>
        <taxon>Candidatus Cryptobacteroides</taxon>
    </lineage>
</organism>
<dbReference type="InterPro" id="IPR024361">
    <property type="entry name" value="BACON"/>
</dbReference>
<feature type="domain" description="BACON" evidence="2">
    <location>
        <begin position="63"/>
        <end position="110"/>
    </location>
</feature>
<feature type="domain" description="BACON" evidence="2">
    <location>
        <begin position="239"/>
        <end position="294"/>
    </location>
</feature>
<reference evidence="3" key="1">
    <citation type="submission" date="2020-10" db="EMBL/GenBank/DDBJ databases">
        <authorList>
            <person name="Gilroy R."/>
        </authorList>
    </citation>
    <scope>NUCLEOTIDE SEQUENCE</scope>
    <source>
        <strain evidence="3">B1-3475</strain>
    </source>
</reference>
<dbReference type="InterPro" id="IPR017853">
    <property type="entry name" value="GH"/>
</dbReference>
<protein>
    <submittedName>
        <fullName evidence="3">DUF1735 domain-containing protein</fullName>
    </submittedName>
</protein>
<gene>
    <name evidence="3" type="ORF">IAC08_08750</name>
</gene>
<sequence length="781" mass="85833">MKKILQVLLGIAMVAAAVLSCKKDEIKQETLEVSPSKDLQFLAKGNEDAVLTISASASSYEVDAEDWVITRKNGNKLSVNVRDNKSAERSCDMTISAGTAEPVVIKITQAAGEADAISVAPTSLLFRASGNEPQTLTVTTNVEDWTYVADFGKNEQKDWFTVTPDDADPKSLTVTVTDYTETDGERTGSIDFSAGEAKVSVPVRQSARDMVEVTPSEPLTFSWNDAEGVALEVTTTADSWDVAVDADGEVWITAQKEGTTLTISVKENGSESERSGKVTVSAGNAVPVEIQVTQTGKPAPVNGQLADQTSTDDPVRVTMKQGATAYTVTPVLKLASALEDAGNITLYYDEAVVDTWNSYGGVPVCEKLPEGSYTLPEEGFTIPAEQTDVQLPIEINLENLEYETSYMLVLKVQSKSDNIGDVSCGNDGLRYIITTAKAPAEPVDHSTRKNLAILEVNDVNPLSLLEVKFTDGSLFFDAVALFSSNIQYNQELGSVELYHNPNVQALLDGYETYIKPLQDAGIEVYLSLLCNHTPAWLSNLLPETAELFASQVAAAINRYHLDGVLLDDEHKGTYGAGEYTELFYPYSNYYLTLENQYSEFGYILKQTLKEQCAGNPKVVFYQVNDVEWHDYNGTPVNQFLDLLIPDHNGTTAQYYGPRNMNLAKENMAYVSWNCRTYGNQATQNLPSLSSRAIANSLSEGNWVGWYNLNLDPTSGDGYFNWKNNTVRLMQLYAYYAFDGAEIATPTGYYKKTGDGSYDPNRHEYDGFYSGSDWRDYLPASE</sequence>
<feature type="domain" description="BT-3987-like N-terminal" evidence="1">
    <location>
        <begin position="317"/>
        <end position="418"/>
    </location>
</feature>
<evidence type="ECO:0000313" key="3">
    <source>
        <dbReference type="EMBL" id="MBO8456469.1"/>
    </source>
</evidence>